<dbReference type="CDD" id="cd10411">
    <property type="entry name" value="SH2_SH2B2"/>
    <property type="match status" value="1"/>
</dbReference>
<keyword evidence="17" id="KW-1185">Reference proteome</keyword>
<proteinExistence type="inferred from homology"/>
<evidence type="ECO:0000256" key="9">
    <source>
        <dbReference type="ARBA" id="ARBA00073702"/>
    </source>
</evidence>
<dbReference type="Pfam" id="PF08916">
    <property type="entry name" value="Phe_ZIP"/>
    <property type="match status" value="1"/>
</dbReference>
<gene>
    <name evidence="16" type="primary">LOC107703035</name>
</gene>
<evidence type="ECO:0000256" key="8">
    <source>
        <dbReference type="ARBA" id="ARBA00065784"/>
    </source>
</evidence>
<feature type="compositionally biased region" description="Polar residues" evidence="13">
    <location>
        <begin position="427"/>
        <end position="438"/>
    </location>
</feature>
<comment type="similarity">
    <text evidence="3">Belongs to the SH2B adapter family.</text>
</comment>
<dbReference type="GO" id="GO:0005886">
    <property type="term" value="C:plasma membrane"/>
    <property type="evidence" value="ECO:0007669"/>
    <property type="project" value="TreeGrafter"/>
</dbReference>
<dbReference type="FunFam" id="3.30.505.10:FF:000008">
    <property type="entry name" value="SH2B adapter protein 1 isoform 2"/>
    <property type="match status" value="1"/>
</dbReference>
<feature type="compositionally biased region" description="Basic and acidic residues" evidence="13">
    <location>
        <begin position="629"/>
        <end position="642"/>
    </location>
</feature>
<dbReference type="PROSITE" id="PS50003">
    <property type="entry name" value="PH_DOMAIN"/>
    <property type="match status" value="1"/>
</dbReference>
<dbReference type="InterPro" id="IPR035058">
    <property type="entry name" value="SH2B2_SH2"/>
</dbReference>
<evidence type="ECO:0000256" key="2">
    <source>
        <dbReference type="ARBA" id="ARBA00004496"/>
    </source>
</evidence>
<dbReference type="Pfam" id="PF00017">
    <property type="entry name" value="SH2"/>
    <property type="match status" value="1"/>
</dbReference>
<reference evidence="16" key="2">
    <citation type="submission" date="2025-09" db="UniProtKB">
        <authorList>
            <consortium name="Ensembl"/>
        </authorList>
    </citation>
    <scope>IDENTIFICATION</scope>
</reference>
<reference evidence="16" key="1">
    <citation type="submission" date="2025-08" db="UniProtKB">
        <authorList>
            <consortium name="Ensembl"/>
        </authorList>
    </citation>
    <scope>IDENTIFICATION</scope>
</reference>
<dbReference type="CDD" id="cd01231">
    <property type="entry name" value="PH_SH2B_family"/>
    <property type="match status" value="1"/>
</dbReference>
<dbReference type="Ensembl" id="ENSSANT00000026869.1">
    <property type="protein sequence ID" value="ENSSANP00000025226.1"/>
    <property type="gene ID" value="ENSSANG00000013027.1"/>
</dbReference>
<evidence type="ECO:0000256" key="1">
    <source>
        <dbReference type="ARBA" id="ARBA00004370"/>
    </source>
</evidence>
<dbReference type="KEGG" id="sanh:107703035"/>
<keyword evidence="7" id="KW-0472">Membrane</keyword>
<evidence type="ECO:0000256" key="7">
    <source>
        <dbReference type="ARBA" id="ARBA00023136"/>
    </source>
</evidence>
<dbReference type="InterPro" id="IPR001849">
    <property type="entry name" value="PH_domain"/>
</dbReference>
<dbReference type="Gene3D" id="2.30.29.30">
    <property type="entry name" value="Pleckstrin-homology domain (PH domain)/Phosphotyrosine-binding domain (PTB)"/>
    <property type="match status" value="1"/>
</dbReference>
<evidence type="ECO:0000259" key="15">
    <source>
        <dbReference type="PROSITE" id="PS50003"/>
    </source>
</evidence>
<evidence type="ECO:0000256" key="3">
    <source>
        <dbReference type="ARBA" id="ARBA00010220"/>
    </source>
</evidence>
<evidence type="ECO:0000256" key="11">
    <source>
        <dbReference type="ARBA" id="ARBA00080463"/>
    </source>
</evidence>
<keyword evidence="6 12" id="KW-0727">SH2 domain</keyword>
<dbReference type="PROSITE" id="PS50001">
    <property type="entry name" value="SH2"/>
    <property type="match status" value="1"/>
</dbReference>
<dbReference type="PANTHER" id="PTHR10872:SF4">
    <property type="entry name" value="SH2B ADAPTER PROTEIN 2"/>
    <property type="match status" value="1"/>
</dbReference>
<feature type="compositionally biased region" description="Polar residues" evidence="13">
    <location>
        <begin position="138"/>
        <end position="151"/>
    </location>
</feature>
<evidence type="ECO:0000256" key="6">
    <source>
        <dbReference type="ARBA" id="ARBA00022999"/>
    </source>
</evidence>
<dbReference type="GO" id="GO:0050851">
    <property type="term" value="P:antigen receptor-mediated signaling pathway"/>
    <property type="evidence" value="ECO:0007669"/>
    <property type="project" value="TreeGrafter"/>
</dbReference>
<feature type="region of interest" description="Disordered" evidence="13">
    <location>
        <begin position="119"/>
        <end position="158"/>
    </location>
</feature>
<dbReference type="InterPro" id="IPR036860">
    <property type="entry name" value="SH2_dom_sf"/>
</dbReference>
<dbReference type="GO" id="GO:0005737">
    <property type="term" value="C:cytoplasm"/>
    <property type="evidence" value="ECO:0007669"/>
    <property type="project" value="UniProtKB-SubCell"/>
</dbReference>
<dbReference type="FunFam" id="2.30.29.30:FF:000187">
    <property type="entry name" value="SH2B adapter protein 2"/>
    <property type="match status" value="1"/>
</dbReference>
<name>A0A671LXA3_9TELE</name>
<evidence type="ECO:0000313" key="16">
    <source>
        <dbReference type="Ensembl" id="ENSSANP00000025226.1"/>
    </source>
</evidence>
<dbReference type="SMART" id="SM00252">
    <property type="entry name" value="SH2"/>
    <property type="match status" value="1"/>
</dbReference>
<dbReference type="InterPro" id="IPR011993">
    <property type="entry name" value="PH-like_dom_sf"/>
</dbReference>
<dbReference type="InterPro" id="IPR030523">
    <property type="entry name" value="SH2B"/>
</dbReference>
<dbReference type="Proteomes" id="UP000472260">
    <property type="component" value="Unassembled WGS sequence"/>
</dbReference>
<dbReference type="GO" id="GO:0005068">
    <property type="term" value="F:transmembrane receptor protein tyrosine kinase adaptor activity"/>
    <property type="evidence" value="ECO:0007669"/>
    <property type="project" value="TreeGrafter"/>
</dbReference>
<keyword evidence="4" id="KW-0963">Cytoplasm</keyword>
<evidence type="ECO:0000256" key="5">
    <source>
        <dbReference type="ARBA" id="ARBA00022553"/>
    </source>
</evidence>
<dbReference type="Gene3D" id="6.10.140.110">
    <property type="match status" value="1"/>
</dbReference>
<dbReference type="AlphaFoldDB" id="A0A671LXA3"/>
<evidence type="ECO:0000313" key="17">
    <source>
        <dbReference type="Proteomes" id="UP000472260"/>
    </source>
</evidence>
<feature type="region of interest" description="Disordered" evidence="13">
    <location>
        <begin position="189"/>
        <end position="222"/>
    </location>
</feature>
<dbReference type="OrthoDB" id="10047184at2759"/>
<feature type="compositionally biased region" description="Polar residues" evidence="13">
    <location>
        <begin position="197"/>
        <end position="206"/>
    </location>
</feature>
<evidence type="ECO:0000256" key="4">
    <source>
        <dbReference type="ARBA" id="ARBA00022490"/>
    </source>
</evidence>
<dbReference type="Gene3D" id="3.30.505.10">
    <property type="entry name" value="SH2 domain"/>
    <property type="match status" value="1"/>
</dbReference>
<dbReference type="GO" id="GO:0035556">
    <property type="term" value="P:intracellular signal transduction"/>
    <property type="evidence" value="ECO:0007669"/>
    <property type="project" value="TreeGrafter"/>
</dbReference>
<feature type="domain" description="PH" evidence="15">
    <location>
        <begin position="233"/>
        <end position="348"/>
    </location>
</feature>
<dbReference type="InterPro" id="IPR015012">
    <property type="entry name" value="Phe_ZIP"/>
</dbReference>
<evidence type="ECO:0000256" key="10">
    <source>
        <dbReference type="ARBA" id="ARBA00075397"/>
    </source>
</evidence>
<sequence>MNGDGGPSSLEHSSCTLPDWKEFCELHARASATDFAYKFQRFISENPCYDSPGADASFSQHFAQHFLTCFSAALDQGPGSLGDSSASKYSIVPFVGLQSCTLPFSHDLFHRRKDVGASSESLDSMDSGGGGASGQEQQTPTRKMATVSQSRSSEDVSLGRRKARFKKGFFLRNMSLSVVDGVKEIWHRRASPEPDPSGSSRRTNGAESVGPEHWSQKLRLPRGSQGHKAELLEIQREGALRYMVADDTNCMGAAQWQKCRLLLRKTAAHVDEGERFQLEFYVPPKSSKPKVSVPLSAIVEVRTTMPLEMPDKDNTFVLKVENGAEYILETIDSLQKNSWVADIQDCIDPGDSGDDIELASCAHSQTHKDFSLVSSCSCELLCDGSHRGSERLGSVAADQSTAGLCQEPLVTQHPSHVPLERFLQSPEALNTNTPSGSPGETPREVEGDASLAGYPWFHGTLSRVRAAQLVLAGGARSHGLFVIRQSETRPAEYVLTFNFQGKAKHLRLSVNDSGQCHVHHLWFQTVADMLQHFHAHPIPLESGGSTDITLRSYVQVQRSPTDVASPIPAAPRDSSVCGAEPQLSSAAPPSDTVLSSSSSSSLMAQPSAGLHSRSSSAERLLEPGAAGADDYHESDGTRRTRAVENQYSFY</sequence>
<protein>
    <recommendedName>
        <fullName evidence="9">SH2B adapter protein 2</fullName>
    </recommendedName>
    <alternativeName>
        <fullName evidence="11">Adapter protein with pleckstrin homology and Src homology 2 domains</fullName>
    </alternativeName>
    <alternativeName>
        <fullName evidence="10">SH2 and PH domain-containing adapter protein APS</fullName>
    </alternativeName>
</protein>
<feature type="region of interest" description="Disordered" evidence="13">
    <location>
        <begin position="560"/>
        <end position="650"/>
    </location>
</feature>
<evidence type="ECO:0000256" key="13">
    <source>
        <dbReference type="SAM" id="MobiDB-lite"/>
    </source>
</evidence>
<dbReference type="RefSeq" id="XP_016361013.1">
    <property type="nucleotide sequence ID" value="XM_016505527.1"/>
</dbReference>
<dbReference type="SMART" id="SM00233">
    <property type="entry name" value="PH"/>
    <property type="match status" value="1"/>
</dbReference>
<accession>A0A671LXA3</accession>
<keyword evidence="5" id="KW-0597">Phosphoprotein</keyword>
<dbReference type="SUPFAM" id="SSF55550">
    <property type="entry name" value="SH2 domain"/>
    <property type="match status" value="1"/>
</dbReference>
<dbReference type="PANTHER" id="PTHR10872">
    <property type="entry name" value="SH2B ADAPTER PROTEIN"/>
    <property type="match status" value="1"/>
</dbReference>
<dbReference type="InterPro" id="IPR036290">
    <property type="entry name" value="Phe_ZIP_sf"/>
</dbReference>
<evidence type="ECO:0000256" key="12">
    <source>
        <dbReference type="PROSITE-ProRule" id="PRU00191"/>
    </source>
</evidence>
<dbReference type="SUPFAM" id="SSF109805">
    <property type="entry name" value="Phenylalanine zipper"/>
    <property type="match status" value="1"/>
</dbReference>
<comment type="subunit">
    <text evidence="8">Homodimer. Interacts with KIT/c-KIT, SHC1, EPOR, PDGFR, VAV1 and VAV3. Interacts (via N-terminal region) with SHC1. Interacts (via the phosphorylated C-terminus) with GRB2. Interacts (via its SH2 domain) with EPOR, INSR and KIT. Interacts with GRB2 after B-cell antigen receptor stimulation. Interacts (via PH domain) with VAV3. Interacts with NTRK1, NTRK2 and NTRK3 (phosphorylated); after stimulation of the receptor by its extracellular ligand and subsequent autophosphorylation of the receptor. Binds INSR, GRB2, ASB6 and CAP. Insulin stimulation leads to dissociation of CAP. Binds CBS only when SH2B2/APS has become phosphorylated. INSR binding does not depend on the phosphorylation of SH2B2/APS.</text>
</comment>
<dbReference type="Pfam" id="PF00169">
    <property type="entry name" value="PH"/>
    <property type="match status" value="1"/>
</dbReference>
<feature type="domain" description="SH2" evidence="14">
    <location>
        <begin position="456"/>
        <end position="554"/>
    </location>
</feature>
<dbReference type="InterPro" id="IPR000980">
    <property type="entry name" value="SH2"/>
</dbReference>
<feature type="region of interest" description="Disordered" evidence="13">
    <location>
        <begin position="427"/>
        <end position="446"/>
    </location>
</feature>
<dbReference type="GeneID" id="107703035"/>
<dbReference type="SUPFAM" id="SSF50729">
    <property type="entry name" value="PH domain-like"/>
    <property type="match status" value="1"/>
</dbReference>
<organism evidence="16 17">
    <name type="scientific">Sinocyclocheilus anshuiensis</name>
    <dbReference type="NCBI Taxonomy" id="1608454"/>
    <lineage>
        <taxon>Eukaryota</taxon>
        <taxon>Metazoa</taxon>
        <taxon>Chordata</taxon>
        <taxon>Craniata</taxon>
        <taxon>Vertebrata</taxon>
        <taxon>Euteleostomi</taxon>
        <taxon>Actinopterygii</taxon>
        <taxon>Neopterygii</taxon>
        <taxon>Teleostei</taxon>
        <taxon>Ostariophysi</taxon>
        <taxon>Cypriniformes</taxon>
        <taxon>Cyprinidae</taxon>
        <taxon>Cyprininae</taxon>
        <taxon>Sinocyclocheilus</taxon>
    </lineage>
</organism>
<comment type="subcellular location">
    <subcellularLocation>
        <location evidence="2">Cytoplasm</location>
    </subcellularLocation>
    <subcellularLocation>
        <location evidence="1">Membrane</location>
    </subcellularLocation>
</comment>
<evidence type="ECO:0000259" key="14">
    <source>
        <dbReference type="PROSITE" id="PS50001"/>
    </source>
</evidence>